<keyword evidence="1" id="KW-0812">Transmembrane</keyword>
<proteinExistence type="predicted"/>
<keyword evidence="1" id="KW-0472">Membrane</keyword>
<keyword evidence="3" id="KW-1185">Reference proteome</keyword>
<dbReference type="EMBL" id="JAKVPQ010000020">
    <property type="protein sequence ID" value="MCH4287307.1"/>
    <property type="molecule type" value="Genomic_DNA"/>
</dbReference>
<feature type="transmembrane region" description="Helical" evidence="1">
    <location>
        <begin position="85"/>
        <end position="103"/>
    </location>
</feature>
<evidence type="ECO:0000313" key="3">
    <source>
        <dbReference type="Proteomes" id="UP001202402"/>
    </source>
</evidence>
<dbReference type="Proteomes" id="UP001202402">
    <property type="component" value="Unassembled WGS sequence"/>
</dbReference>
<accession>A0ABS9RCB8</accession>
<feature type="transmembrane region" description="Helical" evidence="1">
    <location>
        <begin position="12"/>
        <end position="29"/>
    </location>
</feature>
<comment type="caution">
    <text evidence="2">The sequence shown here is derived from an EMBL/GenBank/DDBJ whole genome shotgun (WGS) entry which is preliminary data.</text>
</comment>
<organism evidence="2 3">
    <name type="scientific">Amedibacillus hominis</name>
    <dbReference type="NCBI Taxonomy" id="2897776"/>
    <lineage>
        <taxon>Bacteria</taxon>
        <taxon>Bacillati</taxon>
        <taxon>Bacillota</taxon>
        <taxon>Erysipelotrichia</taxon>
        <taxon>Erysipelotrichales</taxon>
        <taxon>Erysipelotrichaceae</taxon>
        <taxon>Amedibacillus</taxon>
    </lineage>
</organism>
<evidence type="ECO:0000313" key="2">
    <source>
        <dbReference type="EMBL" id="MCH4287307.1"/>
    </source>
</evidence>
<feature type="transmembrane region" description="Helical" evidence="1">
    <location>
        <begin position="298"/>
        <end position="319"/>
    </location>
</feature>
<sequence>MNKSDYIYKSKAIDVIFFFLLGLIVVYRWRIGLGGEKTVEFFFEGMQFMILPIIICYLFYRVNRYYQNIFCQIRYKDINEWRKRYLLDCILASVFLISIYYLILFVCCFTMTISYIRYVLILYVQTLLLFILFSQINHQCGVMNKTSLSYCLCIVLGVGYTRLFSIMPQYYNFYEVDNEGYLTMFLLITAVILLLNIFVMVLKWKWEYIRGLSKDVFIIVIAIALFMLQNQFYANFYMIESLGFPDVFFISVTEIMLPLLVWAMSIVVLVTATLQVMLKNYRSHLLFYAIRMQNRSKWLVKTFMKGCLILIVLLIVKYGVNELFHTNNISFVWFLLEGFFRIQILALFMFLIYQVYKNTKLFSYGLIMMIIVTFFAITTGSGADIILMRTHDIGTICILGILMFALLAGNCYAVNHLDYY</sequence>
<feature type="transmembrane region" description="Helical" evidence="1">
    <location>
        <begin position="148"/>
        <end position="171"/>
    </location>
</feature>
<name>A0ABS9RCB8_9FIRM</name>
<protein>
    <submittedName>
        <fullName evidence="2">Uncharacterized protein</fullName>
    </submittedName>
</protein>
<reference evidence="2 3" key="1">
    <citation type="submission" date="2022-02" db="EMBL/GenBank/DDBJ databases">
        <title>Genome of Erysipelotrichaceae sp. nov. NSJ-176 isolated from human feces.</title>
        <authorList>
            <person name="Abdugheni R."/>
        </authorList>
    </citation>
    <scope>NUCLEOTIDE SEQUENCE [LARGE SCALE GENOMIC DNA]</scope>
    <source>
        <strain evidence="2 3">NSJ-176</strain>
    </source>
</reference>
<evidence type="ECO:0000256" key="1">
    <source>
        <dbReference type="SAM" id="Phobius"/>
    </source>
</evidence>
<keyword evidence="1" id="KW-1133">Transmembrane helix</keyword>
<dbReference type="RefSeq" id="WP_117454770.1">
    <property type="nucleotide sequence ID" value="NZ_JAKVPQ010000020.1"/>
</dbReference>
<feature type="transmembrane region" description="Helical" evidence="1">
    <location>
        <begin position="41"/>
        <end position="60"/>
    </location>
</feature>
<feature type="transmembrane region" description="Helical" evidence="1">
    <location>
        <begin position="259"/>
        <end position="278"/>
    </location>
</feature>
<feature type="transmembrane region" description="Helical" evidence="1">
    <location>
        <begin position="183"/>
        <end position="204"/>
    </location>
</feature>
<feature type="transmembrane region" description="Helical" evidence="1">
    <location>
        <begin position="365"/>
        <end position="387"/>
    </location>
</feature>
<feature type="transmembrane region" description="Helical" evidence="1">
    <location>
        <begin position="115"/>
        <end position="136"/>
    </location>
</feature>
<feature type="transmembrane region" description="Helical" evidence="1">
    <location>
        <begin position="331"/>
        <end position="353"/>
    </location>
</feature>
<feature type="transmembrane region" description="Helical" evidence="1">
    <location>
        <begin position="393"/>
        <end position="414"/>
    </location>
</feature>
<feature type="transmembrane region" description="Helical" evidence="1">
    <location>
        <begin position="216"/>
        <end position="239"/>
    </location>
</feature>
<gene>
    <name evidence="2" type="ORF">LQE99_19475</name>
</gene>